<dbReference type="CDD" id="cd17536">
    <property type="entry name" value="REC_YesN-like"/>
    <property type="match status" value="1"/>
</dbReference>
<organism evidence="11 12">
    <name type="scientific">Saccharibacillus brassicae</name>
    <dbReference type="NCBI Taxonomy" id="2583377"/>
    <lineage>
        <taxon>Bacteria</taxon>
        <taxon>Bacillati</taxon>
        <taxon>Bacillota</taxon>
        <taxon>Bacilli</taxon>
        <taxon>Bacillales</taxon>
        <taxon>Paenibacillaceae</taxon>
        <taxon>Saccharibacillus</taxon>
    </lineage>
</organism>
<feature type="domain" description="HTH araC/xylS-type" evidence="9">
    <location>
        <begin position="456"/>
        <end position="554"/>
    </location>
</feature>
<dbReference type="KEGG" id="saca:FFV09_05030"/>
<evidence type="ECO:0000259" key="10">
    <source>
        <dbReference type="PROSITE" id="PS50110"/>
    </source>
</evidence>
<dbReference type="Gene3D" id="1.10.10.60">
    <property type="entry name" value="Homeodomain-like"/>
    <property type="match status" value="2"/>
</dbReference>
<dbReference type="GO" id="GO:0000160">
    <property type="term" value="P:phosphorelay signal transduction system"/>
    <property type="evidence" value="ECO:0007669"/>
    <property type="project" value="UniProtKB-KW"/>
</dbReference>
<dbReference type="EMBL" id="CP041217">
    <property type="protein sequence ID" value="QDH20280.1"/>
    <property type="molecule type" value="Genomic_DNA"/>
</dbReference>
<keyword evidence="4" id="KW-0902">Two-component regulatory system</keyword>
<dbReference type="PROSITE" id="PS50110">
    <property type="entry name" value="RESPONSE_REGULATORY"/>
    <property type="match status" value="1"/>
</dbReference>
<dbReference type="Pfam" id="PF00072">
    <property type="entry name" value="Response_reg"/>
    <property type="match status" value="1"/>
</dbReference>
<dbReference type="RefSeq" id="WP_141446667.1">
    <property type="nucleotide sequence ID" value="NZ_CP041217.1"/>
</dbReference>
<name>A0A4Y6UUA4_SACBS</name>
<dbReference type="OrthoDB" id="9794370at2"/>
<evidence type="ECO:0000256" key="6">
    <source>
        <dbReference type="ARBA" id="ARBA00023125"/>
    </source>
</evidence>
<evidence type="ECO:0000259" key="9">
    <source>
        <dbReference type="PROSITE" id="PS01124"/>
    </source>
</evidence>
<proteinExistence type="predicted"/>
<dbReference type="InterPro" id="IPR009057">
    <property type="entry name" value="Homeodomain-like_sf"/>
</dbReference>
<dbReference type="PANTHER" id="PTHR42713:SF3">
    <property type="entry name" value="TRANSCRIPTIONAL REGULATORY PROTEIN HPTR"/>
    <property type="match status" value="1"/>
</dbReference>
<feature type="modified residue" description="4-aspartylphosphate" evidence="8">
    <location>
        <position position="55"/>
    </location>
</feature>
<evidence type="ECO:0000256" key="1">
    <source>
        <dbReference type="ARBA" id="ARBA00004496"/>
    </source>
</evidence>
<gene>
    <name evidence="11" type="ORF">FFV09_05030</name>
</gene>
<feature type="domain" description="Response regulatory" evidence="10">
    <location>
        <begin position="3"/>
        <end position="120"/>
    </location>
</feature>
<dbReference type="Gene3D" id="3.40.50.2300">
    <property type="match status" value="1"/>
</dbReference>
<evidence type="ECO:0000256" key="8">
    <source>
        <dbReference type="PROSITE-ProRule" id="PRU00169"/>
    </source>
</evidence>
<dbReference type="GO" id="GO:0043565">
    <property type="term" value="F:sequence-specific DNA binding"/>
    <property type="evidence" value="ECO:0007669"/>
    <property type="project" value="InterPro"/>
</dbReference>
<evidence type="ECO:0000256" key="5">
    <source>
        <dbReference type="ARBA" id="ARBA00023015"/>
    </source>
</evidence>
<evidence type="ECO:0000256" key="3">
    <source>
        <dbReference type="ARBA" id="ARBA00022553"/>
    </source>
</evidence>
<dbReference type="InterPro" id="IPR001789">
    <property type="entry name" value="Sig_transdc_resp-reg_receiver"/>
</dbReference>
<protein>
    <submittedName>
        <fullName evidence="11">Response regulator</fullName>
    </submittedName>
</protein>
<dbReference type="InterPro" id="IPR018060">
    <property type="entry name" value="HTH_AraC"/>
</dbReference>
<reference evidence="11 12" key="1">
    <citation type="submission" date="2019-06" db="EMBL/GenBank/DDBJ databases">
        <title>Saccharibacillus brassicae sp. nov., an endophytic bacterium isolated from Chinese cabbage seeds (Brassica pekinensis).</title>
        <authorList>
            <person name="Jiang L."/>
            <person name="Lee J."/>
            <person name="Kim S.W."/>
        </authorList>
    </citation>
    <scope>NUCLEOTIDE SEQUENCE [LARGE SCALE GENOMIC DNA]</scope>
    <source>
        <strain evidence="12">KCTC 43072 / ATSA2</strain>
    </source>
</reference>
<dbReference type="PANTHER" id="PTHR42713">
    <property type="entry name" value="HISTIDINE KINASE-RELATED"/>
    <property type="match status" value="1"/>
</dbReference>
<evidence type="ECO:0000313" key="12">
    <source>
        <dbReference type="Proteomes" id="UP000316968"/>
    </source>
</evidence>
<dbReference type="AlphaFoldDB" id="A0A4Y6UUA4"/>
<dbReference type="Pfam" id="PF12833">
    <property type="entry name" value="HTH_18"/>
    <property type="match status" value="1"/>
</dbReference>
<keyword evidence="3 8" id="KW-0597">Phosphoprotein</keyword>
<keyword evidence="7" id="KW-0804">Transcription</keyword>
<keyword evidence="5" id="KW-0805">Transcription regulation</keyword>
<sequence length="555" mass="60654">MIEVLLVDDETYVTESLELTIPWEEIGVSTVRRAASGAEALAIMEEEAIDLVVTDIRMPGMDGLQLIEEIGRRFAGVRCILLTGHSDFSYAKKALQLRASDYVLKPVDDAEFVAAVSEAIDSLREEWDEFDKVHRLLYSRKSDYKVLRENLLQELLLGRELGGRALAEQLRAYELPLQAGAPTLMLLARLEGRFASMDAASLELMDFAAGNIAGEVLRGQPLWYGSGPHGCLVLLLQPSEAGGGLALEQTAGGLDRRLDTLREHIRLYLKGEISLAVSTVFELGGGAPTAAYRRTLGSLYAAGTGGRTVYTDARAAASGQAVSHSAVSPAGDGRGAIAEAMYAPPTLLHLLESHQWDEAKAKMGGVFDAAEQAGLAGPPMYEIYLWMTNAFLFISHREGQPVGELGGEEGFDPVLARGLVQHPQRLRSWGMRLLDGLAEQMSHGGGEGQGRSKVAGRIRHLVGAGLDGDLSVKTLADQVYLHPVYLSKIYKAETGEALGDYIIRMRMERAAHLLKHTSKKIYEITGELGYQNPQYFSKMFKKQYGMTPNEFRELS</sequence>
<dbReference type="SUPFAM" id="SSF52172">
    <property type="entry name" value="CheY-like"/>
    <property type="match status" value="1"/>
</dbReference>
<dbReference type="SMART" id="SM00448">
    <property type="entry name" value="REC"/>
    <property type="match status" value="1"/>
</dbReference>
<dbReference type="PROSITE" id="PS01124">
    <property type="entry name" value="HTH_ARAC_FAMILY_2"/>
    <property type="match status" value="1"/>
</dbReference>
<dbReference type="SMART" id="SM00342">
    <property type="entry name" value="HTH_ARAC"/>
    <property type="match status" value="1"/>
</dbReference>
<dbReference type="Proteomes" id="UP000316968">
    <property type="component" value="Chromosome"/>
</dbReference>
<dbReference type="GO" id="GO:0003700">
    <property type="term" value="F:DNA-binding transcription factor activity"/>
    <property type="evidence" value="ECO:0007669"/>
    <property type="project" value="InterPro"/>
</dbReference>
<evidence type="ECO:0000256" key="7">
    <source>
        <dbReference type="ARBA" id="ARBA00023163"/>
    </source>
</evidence>
<keyword evidence="6" id="KW-0238">DNA-binding</keyword>
<dbReference type="SUPFAM" id="SSF46689">
    <property type="entry name" value="Homeodomain-like"/>
    <property type="match status" value="1"/>
</dbReference>
<dbReference type="InterPro" id="IPR020449">
    <property type="entry name" value="Tscrpt_reg_AraC-type_HTH"/>
</dbReference>
<evidence type="ECO:0000256" key="2">
    <source>
        <dbReference type="ARBA" id="ARBA00022490"/>
    </source>
</evidence>
<dbReference type="PRINTS" id="PR00032">
    <property type="entry name" value="HTHARAC"/>
</dbReference>
<keyword evidence="2" id="KW-0963">Cytoplasm</keyword>
<keyword evidence="12" id="KW-1185">Reference proteome</keyword>
<comment type="subcellular location">
    <subcellularLocation>
        <location evidence="1">Cytoplasm</location>
    </subcellularLocation>
</comment>
<evidence type="ECO:0000256" key="4">
    <source>
        <dbReference type="ARBA" id="ARBA00023012"/>
    </source>
</evidence>
<dbReference type="InterPro" id="IPR011006">
    <property type="entry name" value="CheY-like_superfamily"/>
</dbReference>
<dbReference type="GO" id="GO:0005737">
    <property type="term" value="C:cytoplasm"/>
    <property type="evidence" value="ECO:0007669"/>
    <property type="project" value="UniProtKB-SubCell"/>
</dbReference>
<evidence type="ECO:0000313" key="11">
    <source>
        <dbReference type="EMBL" id="QDH20280.1"/>
    </source>
</evidence>
<accession>A0A4Y6UUA4</accession>
<dbReference type="InterPro" id="IPR051552">
    <property type="entry name" value="HptR"/>
</dbReference>